<gene>
    <name evidence="1" type="ordered locus">Desde_0910</name>
</gene>
<reference evidence="1 2" key="2">
    <citation type="journal article" date="2015" name="J. Bacteriol.">
        <title>Genomic, proteomic, and biochemical analysis of the organohalide respiratory pathway in Desulfitobacterium dehalogenans.</title>
        <authorList>
            <person name="Kruse T."/>
            <person name="van de Pas B.A."/>
            <person name="Atteia A."/>
            <person name="Krab K."/>
            <person name="Hagen W.R."/>
            <person name="Goodwin L."/>
            <person name="Chain P."/>
            <person name="Boeren S."/>
            <person name="Maphosa F."/>
            <person name="Schraa G."/>
            <person name="de Vos W.M."/>
            <person name="van der Oost J."/>
            <person name="Smidt H."/>
            <person name="Stams A.J."/>
        </authorList>
    </citation>
    <scope>NUCLEOTIDE SEQUENCE [LARGE SCALE GENOMIC DNA]</scope>
    <source>
        <strain evidence="2">ATCC 51507 / DSM 9161 / JW/IU-DC1</strain>
    </source>
</reference>
<protein>
    <submittedName>
        <fullName evidence="1">Uncharacterized protein</fullName>
    </submittedName>
</protein>
<sequence length="204" mass="22726">MNQMPCIGVDERGLMMKKGASIVVCLACFLVLLTGSVTVVQQSSPLDFSFDNMDQYTGFNSLPSRYTLEMAQNAGYYVMNDSEVVANGSLWDGFLAASSQGKTASLRMAKFYSEHEGNPFFTDLFYKEGYYYLFDSSAKDLSGKPFKHLLTLKGQFGNPLRDSGVIVLANDRSLTFDLIMSGMLSSNSEYIKSIPEYQLIMFLI</sequence>
<dbReference type="STRING" id="756499.Desde_0910"/>
<keyword evidence="2" id="KW-1185">Reference proteome</keyword>
<accession>I4A5W2</accession>
<dbReference type="Proteomes" id="UP000006053">
    <property type="component" value="Chromosome"/>
</dbReference>
<organism evidence="1 2">
    <name type="scientific">Desulfitobacterium dehalogenans (strain ATCC 51507 / DSM 9161 / JW/IU-DC1)</name>
    <dbReference type="NCBI Taxonomy" id="756499"/>
    <lineage>
        <taxon>Bacteria</taxon>
        <taxon>Bacillati</taxon>
        <taxon>Bacillota</taxon>
        <taxon>Clostridia</taxon>
        <taxon>Eubacteriales</taxon>
        <taxon>Desulfitobacteriaceae</taxon>
        <taxon>Desulfitobacterium</taxon>
    </lineage>
</organism>
<evidence type="ECO:0000313" key="2">
    <source>
        <dbReference type="Proteomes" id="UP000006053"/>
    </source>
</evidence>
<evidence type="ECO:0000313" key="1">
    <source>
        <dbReference type="EMBL" id="AFL99346.1"/>
    </source>
</evidence>
<dbReference type="AlphaFoldDB" id="I4A5W2"/>
<dbReference type="KEGG" id="ddh:Desde_0910"/>
<dbReference type="EMBL" id="CP003348">
    <property type="protein sequence ID" value="AFL99346.1"/>
    <property type="molecule type" value="Genomic_DNA"/>
</dbReference>
<reference evidence="2" key="1">
    <citation type="submission" date="2012-06" db="EMBL/GenBank/DDBJ databases">
        <title>Complete sequence of Desulfitobacterium dehalogenans ATCC 51507.</title>
        <authorList>
            <person name="Lucas S."/>
            <person name="Han J."/>
            <person name="Lapidus A."/>
            <person name="Cheng J.-F."/>
            <person name="Goodwin L."/>
            <person name="Pitluck S."/>
            <person name="Peters L."/>
            <person name="Ovchinnikova G."/>
            <person name="Teshima H."/>
            <person name="Detter J.C."/>
            <person name="Han C."/>
            <person name="Tapia R."/>
            <person name="Land M."/>
            <person name="Hauser L."/>
            <person name="Kyrpides N."/>
            <person name="Ivanova N."/>
            <person name="Pagani I."/>
            <person name="Kruse T."/>
            <person name="de Vos W.M."/>
            <person name="Smidt H."/>
            <person name="Woyke T."/>
        </authorList>
    </citation>
    <scope>NUCLEOTIDE SEQUENCE [LARGE SCALE GENOMIC DNA]</scope>
    <source>
        <strain evidence="2">ATCC 51507 / DSM 9161 / JW/IU-DC1</strain>
    </source>
</reference>
<proteinExistence type="predicted"/>
<dbReference type="HOGENOM" id="CLU_1438954_0_0_9"/>
<name>I4A5W2_DESDJ</name>
<dbReference type="RefSeq" id="WP_014792838.1">
    <property type="nucleotide sequence ID" value="NC_018017.1"/>
</dbReference>